<comment type="caution">
    <text evidence="7">The sequence shown here is derived from an EMBL/GenBank/DDBJ whole genome shotgun (WGS) entry which is preliminary data.</text>
</comment>
<dbReference type="AlphaFoldDB" id="A0A9Q1BED2"/>
<organism evidence="7 8">
    <name type="scientific">Holothuria leucospilota</name>
    <name type="common">Black long sea cucumber</name>
    <name type="synonym">Mertensiothuria leucospilota</name>
    <dbReference type="NCBI Taxonomy" id="206669"/>
    <lineage>
        <taxon>Eukaryota</taxon>
        <taxon>Metazoa</taxon>
        <taxon>Echinodermata</taxon>
        <taxon>Eleutherozoa</taxon>
        <taxon>Echinozoa</taxon>
        <taxon>Holothuroidea</taxon>
        <taxon>Aspidochirotacea</taxon>
        <taxon>Aspidochirotida</taxon>
        <taxon>Holothuriidae</taxon>
        <taxon>Holothuria</taxon>
    </lineage>
</organism>
<feature type="chain" id="PRO_5040375352" description="Folate receptor-like domain-containing protein" evidence="5">
    <location>
        <begin position="33"/>
        <end position="197"/>
    </location>
</feature>
<dbReference type="Proteomes" id="UP001152320">
    <property type="component" value="Chromosome 21"/>
</dbReference>
<evidence type="ECO:0000256" key="2">
    <source>
        <dbReference type="ARBA" id="ARBA00022729"/>
    </source>
</evidence>
<reference evidence="7" key="1">
    <citation type="submission" date="2021-10" db="EMBL/GenBank/DDBJ databases">
        <title>Tropical sea cucumber genome reveals ecological adaptation and Cuvierian tubules defense mechanism.</title>
        <authorList>
            <person name="Chen T."/>
        </authorList>
    </citation>
    <scope>NUCLEOTIDE SEQUENCE</scope>
    <source>
        <strain evidence="7">Nanhai2018</strain>
        <tissue evidence="7">Muscle</tissue>
    </source>
</reference>
<dbReference type="InterPro" id="IPR004269">
    <property type="entry name" value="Folate_rcpt"/>
</dbReference>
<accession>A0A9Q1BED2</accession>
<feature type="domain" description="Folate receptor-like" evidence="6">
    <location>
        <begin position="43"/>
        <end position="149"/>
    </location>
</feature>
<dbReference type="PANTHER" id="PTHR10517">
    <property type="entry name" value="FOLATE RECEPTOR"/>
    <property type="match status" value="1"/>
</dbReference>
<keyword evidence="3" id="KW-1015">Disulfide bond</keyword>
<proteinExistence type="inferred from homology"/>
<keyword evidence="4" id="KW-1133">Transmembrane helix</keyword>
<dbReference type="Pfam" id="PF03024">
    <property type="entry name" value="Folate_rec"/>
    <property type="match status" value="1"/>
</dbReference>
<dbReference type="PANTHER" id="PTHR10517:SF28">
    <property type="entry name" value="COILIN"/>
    <property type="match status" value="1"/>
</dbReference>
<dbReference type="GO" id="GO:0009897">
    <property type="term" value="C:external side of plasma membrane"/>
    <property type="evidence" value="ECO:0007669"/>
    <property type="project" value="TreeGrafter"/>
</dbReference>
<dbReference type="InterPro" id="IPR018143">
    <property type="entry name" value="Folate_rcpt-like"/>
</dbReference>
<evidence type="ECO:0000313" key="8">
    <source>
        <dbReference type="Proteomes" id="UP001152320"/>
    </source>
</evidence>
<evidence type="ECO:0000313" key="7">
    <source>
        <dbReference type="EMBL" id="KAJ8021542.1"/>
    </source>
</evidence>
<dbReference type="EMBL" id="JAIZAY010000021">
    <property type="protein sequence ID" value="KAJ8021542.1"/>
    <property type="molecule type" value="Genomic_DNA"/>
</dbReference>
<sequence length="197" mass="22355">MSASVSEMLVRKLNLCLVLLIVVCVWVPVVMAEENSLLCTCYGEARIAEPQYNLPNCSWYKNLACCLRTEVTSVLGSMYMIHSSTKACRARLNYMMCYFCSPDQHKWYDKGKVNICSSFCNDTFEECKTTMLEDLAIGDMFKSGTEFCEANSFEIVPGKDHCFDFDPTVFSGSDRMSLCHLLVMILSLFCWVCVALF</sequence>
<feature type="transmembrane region" description="Helical" evidence="4">
    <location>
        <begin position="175"/>
        <end position="196"/>
    </location>
</feature>
<comment type="similarity">
    <text evidence="1">Belongs to the folate receptor family.</text>
</comment>
<evidence type="ECO:0000256" key="3">
    <source>
        <dbReference type="ARBA" id="ARBA00023157"/>
    </source>
</evidence>
<evidence type="ECO:0000256" key="4">
    <source>
        <dbReference type="SAM" id="Phobius"/>
    </source>
</evidence>
<feature type="signal peptide" evidence="5">
    <location>
        <begin position="1"/>
        <end position="32"/>
    </location>
</feature>
<evidence type="ECO:0000256" key="1">
    <source>
        <dbReference type="ARBA" id="ARBA00007932"/>
    </source>
</evidence>
<protein>
    <recommendedName>
        <fullName evidence="6">Folate receptor-like domain-containing protein</fullName>
    </recommendedName>
</protein>
<keyword evidence="4" id="KW-0472">Membrane</keyword>
<evidence type="ECO:0000259" key="6">
    <source>
        <dbReference type="Pfam" id="PF03024"/>
    </source>
</evidence>
<dbReference type="GO" id="GO:0038023">
    <property type="term" value="F:signaling receptor activity"/>
    <property type="evidence" value="ECO:0007669"/>
    <property type="project" value="TreeGrafter"/>
</dbReference>
<keyword evidence="8" id="KW-1185">Reference proteome</keyword>
<evidence type="ECO:0000256" key="5">
    <source>
        <dbReference type="SAM" id="SignalP"/>
    </source>
</evidence>
<gene>
    <name evidence="7" type="ORF">HOLleu_38783</name>
</gene>
<dbReference type="OrthoDB" id="5982264at2759"/>
<keyword evidence="2 5" id="KW-0732">Signal</keyword>
<name>A0A9Q1BED2_HOLLE</name>
<keyword evidence="4" id="KW-0812">Transmembrane</keyword>